<dbReference type="PANTHER" id="PTHR44757">
    <property type="entry name" value="DIGUANYLATE CYCLASE DGCP"/>
    <property type="match status" value="1"/>
</dbReference>
<dbReference type="InterPro" id="IPR035965">
    <property type="entry name" value="PAS-like_dom_sf"/>
</dbReference>
<dbReference type="InterPro" id="IPR001610">
    <property type="entry name" value="PAC"/>
</dbReference>
<dbReference type="InterPro" id="IPR000014">
    <property type="entry name" value="PAS"/>
</dbReference>
<feature type="domain" description="PAS" evidence="2">
    <location>
        <begin position="139"/>
        <end position="205"/>
    </location>
</feature>
<name>A0A437Q1B0_9GAMM</name>
<dbReference type="EMBL" id="SACQ01000014">
    <property type="protein sequence ID" value="RVU28301.1"/>
    <property type="molecule type" value="Genomic_DNA"/>
</dbReference>
<dbReference type="Gene3D" id="3.30.450.20">
    <property type="entry name" value="PAS domain"/>
    <property type="match status" value="2"/>
</dbReference>
<dbReference type="InterPro" id="IPR013655">
    <property type="entry name" value="PAS_fold_3"/>
</dbReference>
<feature type="domain" description="PAS" evidence="2">
    <location>
        <begin position="7"/>
        <end position="56"/>
    </location>
</feature>
<accession>A0A437Q1B0</accession>
<dbReference type="SUPFAM" id="SSF55785">
    <property type="entry name" value="PYP-like sensor domain (PAS domain)"/>
    <property type="match status" value="2"/>
</dbReference>
<comment type="caution">
    <text evidence="5">The sequence shown here is derived from an EMBL/GenBank/DDBJ whole genome shotgun (WGS) entry which is preliminary data.</text>
</comment>
<dbReference type="GO" id="GO:0003824">
    <property type="term" value="F:catalytic activity"/>
    <property type="evidence" value="ECO:0007669"/>
    <property type="project" value="UniProtKB-ARBA"/>
</dbReference>
<dbReference type="SMART" id="SM00091">
    <property type="entry name" value="PAS"/>
    <property type="match status" value="2"/>
</dbReference>
<comment type="cofactor">
    <cofactor evidence="1">
        <name>Mg(2+)</name>
        <dbReference type="ChEBI" id="CHEBI:18420"/>
    </cofactor>
</comment>
<evidence type="ECO:0000259" key="2">
    <source>
        <dbReference type="PROSITE" id="PS50112"/>
    </source>
</evidence>
<dbReference type="NCBIfam" id="TIGR00229">
    <property type="entry name" value="sensory_box"/>
    <property type="match status" value="2"/>
</dbReference>
<evidence type="ECO:0000259" key="3">
    <source>
        <dbReference type="PROSITE" id="PS50113"/>
    </source>
</evidence>
<dbReference type="Gene3D" id="3.30.70.270">
    <property type="match status" value="1"/>
</dbReference>
<keyword evidence="6" id="KW-1185">Reference proteome</keyword>
<evidence type="ECO:0000313" key="6">
    <source>
        <dbReference type="Proteomes" id="UP000282818"/>
    </source>
</evidence>
<dbReference type="Pfam" id="PF00990">
    <property type="entry name" value="GGDEF"/>
    <property type="match status" value="1"/>
</dbReference>
<feature type="domain" description="PAC" evidence="3">
    <location>
        <begin position="209"/>
        <end position="262"/>
    </location>
</feature>
<dbReference type="Proteomes" id="UP000282818">
    <property type="component" value="Unassembled WGS sequence"/>
</dbReference>
<dbReference type="InterPro" id="IPR052155">
    <property type="entry name" value="Biofilm_reg_signaling"/>
</dbReference>
<dbReference type="InterPro" id="IPR029787">
    <property type="entry name" value="Nucleotide_cyclase"/>
</dbReference>
<dbReference type="FunFam" id="3.30.70.270:FF:000001">
    <property type="entry name" value="Diguanylate cyclase domain protein"/>
    <property type="match status" value="1"/>
</dbReference>
<dbReference type="InterPro" id="IPR043128">
    <property type="entry name" value="Rev_trsase/Diguanyl_cyclase"/>
</dbReference>
<gene>
    <name evidence="5" type="ORF">EOE65_17665</name>
</gene>
<evidence type="ECO:0000313" key="5">
    <source>
        <dbReference type="EMBL" id="RVU28301.1"/>
    </source>
</evidence>
<dbReference type="InterPro" id="IPR000700">
    <property type="entry name" value="PAS-assoc_C"/>
</dbReference>
<dbReference type="NCBIfam" id="TIGR00254">
    <property type="entry name" value="GGDEF"/>
    <property type="match status" value="1"/>
</dbReference>
<dbReference type="Pfam" id="PF13426">
    <property type="entry name" value="PAS_9"/>
    <property type="match status" value="1"/>
</dbReference>
<dbReference type="CDD" id="cd01949">
    <property type="entry name" value="GGDEF"/>
    <property type="match status" value="1"/>
</dbReference>
<dbReference type="Pfam" id="PF08447">
    <property type="entry name" value="PAS_3"/>
    <property type="match status" value="1"/>
</dbReference>
<evidence type="ECO:0000256" key="1">
    <source>
        <dbReference type="ARBA" id="ARBA00001946"/>
    </source>
</evidence>
<dbReference type="PROSITE" id="PS50887">
    <property type="entry name" value="GGDEF"/>
    <property type="match status" value="1"/>
</dbReference>
<dbReference type="InterPro" id="IPR000160">
    <property type="entry name" value="GGDEF_dom"/>
</dbReference>
<dbReference type="SMART" id="SM00267">
    <property type="entry name" value="GGDEF"/>
    <property type="match status" value="1"/>
</dbReference>
<dbReference type="PROSITE" id="PS50113">
    <property type="entry name" value="PAC"/>
    <property type="match status" value="1"/>
</dbReference>
<organism evidence="5 6">
    <name type="scientific">Neptunomonas marina</name>
    <dbReference type="NCBI Taxonomy" id="1815562"/>
    <lineage>
        <taxon>Bacteria</taxon>
        <taxon>Pseudomonadati</taxon>
        <taxon>Pseudomonadota</taxon>
        <taxon>Gammaproteobacteria</taxon>
        <taxon>Oceanospirillales</taxon>
        <taxon>Oceanospirillaceae</taxon>
        <taxon>Neptunomonas</taxon>
    </lineage>
</organism>
<evidence type="ECO:0000259" key="4">
    <source>
        <dbReference type="PROSITE" id="PS50887"/>
    </source>
</evidence>
<feature type="domain" description="GGDEF" evidence="4">
    <location>
        <begin position="294"/>
        <end position="428"/>
    </location>
</feature>
<dbReference type="AlphaFoldDB" id="A0A437Q1B0"/>
<reference evidence="5 6" key="1">
    <citation type="submission" date="2019-01" db="EMBL/GenBank/DDBJ databases">
        <authorList>
            <person name="Chen W.-M."/>
        </authorList>
    </citation>
    <scope>NUCLEOTIDE SEQUENCE [LARGE SCALE GENOMIC DNA]</scope>
    <source>
        <strain evidence="5 6">HPM-16</strain>
    </source>
</reference>
<dbReference type="RefSeq" id="WP_127696205.1">
    <property type="nucleotide sequence ID" value="NZ_SACQ01000014.1"/>
</dbReference>
<dbReference type="PANTHER" id="PTHR44757:SF2">
    <property type="entry name" value="BIOFILM ARCHITECTURE MAINTENANCE PROTEIN MBAA"/>
    <property type="match status" value="1"/>
</dbReference>
<protein>
    <submittedName>
        <fullName evidence="5">Diguanylate cyclase</fullName>
    </submittedName>
</protein>
<dbReference type="PROSITE" id="PS50112">
    <property type="entry name" value="PAS"/>
    <property type="match status" value="2"/>
</dbReference>
<dbReference type="CDD" id="cd00130">
    <property type="entry name" value="PAS"/>
    <property type="match status" value="2"/>
</dbReference>
<dbReference type="SMART" id="SM00086">
    <property type="entry name" value="PAC"/>
    <property type="match status" value="2"/>
</dbReference>
<dbReference type="SUPFAM" id="SSF55073">
    <property type="entry name" value="Nucleotide cyclase"/>
    <property type="match status" value="1"/>
</dbReference>
<sequence>MTDSLSTHGFFRQLFSSSSDAIYVIDPATSKVLEANAAACKTLYMERDEVVNHSVLSLNKDVVGFEQWRLISQAIKEQGQFRFVGRHKRKDGSDFPVEVISDFFSHEGKDYIVSIARDISARNAHDTKVSDDDYIRTFVLNEASDGLWDWNAQDNSLFLSRQWYRMLGYGPDEVTNPTLNTWKDAVHPEDLEQVISLLQSHLEGNASRYEAKYRLRNRQGDYIWVHDRGMVVERDENDAPLRVVGMVLDVTESQLLAEKLLEHSRYDDLTKLYNRKTGYELFEKYLQISEHQPTEIQIIMLDIDRFKELNDTFGHVTGDHAIQHFTETMQSVTRKTDILCRWGGEEFLLLCPGSTKTAAVKMVNRILSEFSQTPFTTDEGIELHLSASAGVSSYPEDGHSIRGLVKAADTAMYKAKSLGRNRVCTQEDLS</sequence>
<proteinExistence type="predicted"/>